<protein>
    <recommendedName>
        <fullName evidence="2">histidine kinase</fullName>
        <ecNumber evidence="2">2.7.13.3</ecNumber>
    </recommendedName>
</protein>
<dbReference type="InterPro" id="IPR011712">
    <property type="entry name" value="Sig_transdc_His_kin_sub3_dim/P"/>
</dbReference>
<keyword evidence="9" id="KW-1133">Transmembrane helix</keyword>
<dbReference type="SUPFAM" id="SSF55874">
    <property type="entry name" value="ATPase domain of HSP90 chaperone/DNA topoisomerase II/histidine kinase"/>
    <property type="match status" value="1"/>
</dbReference>
<dbReference type="PANTHER" id="PTHR24421">
    <property type="entry name" value="NITRATE/NITRITE SENSOR PROTEIN NARX-RELATED"/>
    <property type="match status" value="1"/>
</dbReference>
<comment type="catalytic activity">
    <reaction evidence="1">
        <text>ATP + protein L-histidine = ADP + protein N-phospho-L-histidine.</text>
        <dbReference type="EC" id="2.7.13.3"/>
    </reaction>
</comment>
<sequence>MSITKNESTLWRRILWWVNTVVLTVVTASIGLVSLVFSPLGAGVGSRESTSSGMEIFGVLFAFLAIFALAAMVWSRRRWPFEYTIAGSIAGLLFPVSPVFALVGFAELIARGKTTKIAIGSVATVAVVLRSVIGDVIAPSREQSFLQVLLSNTEDGDERVAIPVYTVILVVLILLAIPVGIGLLLRFQRGERIAVQQRDQLGGELGRSHERERIAHEIHDVLGHRLSQLSLRASALEAKAAQYPEISEEATQMRQSAAQSMDDLRSLLRVIQGESNEVSLSEIHEVIRETGIDERALNLTVYLRDADDAPGEIARAVIRIVQEIITNARKYAPGKLLRLTVSGGPGEGITIASANELGSVAAGSAGTGSGLSGMQERVRLLGGQFSAGQIGRDFRVDVHIQWPEHA</sequence>
<gene>
    <name evidence="11" type="ORF">C7K25_12875</name>
</gene>
<comment type="caution">
    <text evidence="11">The sequence shown here is derived from an EMBL/GenBank/DDBJ whole genome shotgun (WGS) entry which is preliminary data.</text>
</comment>
<keyword evidence="9" id="KW-0472">Membrane</keyword>
<dbReference type="Gene3D" id="3.30.565.10">
    <property type="entry name" value="Histidine kinase-like ATPase, C-terminal domain"/>
    <property type="match status" value="1"/>
</dbReference>
<keyword evidence="3" id="KW-0597">Phosphoprotein</keyword>
<evidence type="ECO:0000256" key="8">
    <source>
        <dbReference type="ARBA" id="ARBA00023012"/>
    </source>
</evidence>
<dbReference type="Proteomes" id="UP001170379">
    <property type="component" value="Unassembled WGS sequence"/>
</dbReference>
<accession>A0ABT7CBX4</accession>
<evidence type="ECO:0000259" key="10">
    <source>
        <dbReference type="Pfam" id="PF07730"/>
    </source>
</evidence>
<feature type="transmembrane region" description="Helical" evidence="9">
    <location>
        <begin position="14"/>
        <end position="44"/>
    </location>
</feature>
<evidence type="ECO:0000256" key="6">
    <source>
        <dbReference type="ARBA" id="ARBA00022777"/>
    </source>
</evidence>
<keyword evidence="6 11" id="KW-0418">Kinase</keyword>
<dbReference type="RefSeq" id="WP_051267144.1">
    <property type="nucleotide sequence ID" value="NZ_CP028426.1"/>
</dbReference>
<keyword evidence="7" id="KW-0067">ATP-binding</keyword>
<feature type="transmembrane region" description="Helical" evidence="9">
    <location>
        <begin position="56"/>
        <end position="75"/>
    </location>
</feature>
<reference evidence="11" key="1">
    <citation type="submission" date="2018-03" db="EMBL/GenBank/DDBJ databases">
        <authorList>
            <person name="Nunes O.C."/>
            <person name="Lopes A.R."/>
            <person name="Froufe H."/>
            <person name="Munoz-Merida A."/>
            <person name="Barroso C."/>
            <person name="Egas C."/>
        </authorList>
    </citation>
    <scope>NUCLEOTIDE SEQUENCE</scope>
    <source>
        <strain evidence="11">ON4</strain>
    </source>
</reference>
<dbReference type="CDD" id="cd16917">
    <property type="entry name" value="HATPase_UhpB-NarQ-NarX-like"/>
    <property type="match status" value="1"/>
</dbReference>
<evidence type="ECO:0000256" key="2">
    <source>
        <dbReference type="ARBA" id="ARBA00012438"/>
    </source>
</evidence>
<keyword evidence="9" id="KW-0812">Transmembrane</keyword>
<dbReference type="InterPro" id="IPR050482">
    <property type="entry name" value="Sensor_HK_TwoCompSys"/>
</dbReference>
<dbReference type="Pfam" id="PF07730">
    <property type="entry name" value="HisKA_3"/>
    <property type="match status" value="1"/>
</dbReference>
<dbReference type="InterPro" id="IPR036890">
    <property type="entry name" value="HATPase_C_sf"/>
</dbReference>
<dbReference type="GO" id="GO:0016301">
    <property type="term" value="F:kinase activity"/>
    <property type="evidence" value="ECO:0007669"/>
    <property type="project" value="UniProtKB-KW"/>
</dbReference>
<dbReference type="EC" id="2.7.13.3" evidence="2"/>
<evidence type="ECO:0000256" key="9">
    <source>
        <dbReference type="SAM" id="Phobius"/>
    </source>
</evidence>
<dbReference type="EMBL" id="PXVD01000022">
    <property type="protein sequence ID" value="MDJ1372252.1"/>
    <property type="molecule type" value="Genomic_DNA"/>
</dbReference>
<reference evidence="11" key="2">
    <citation type="journal article" date="2022" name="Sci. Rep.">
        <title>In silico prediction of the enzymes involved in the degradation of the herbicide molinate by Gulosibacter molinativorax ON4T.</title>
        <authorList>
            <person name="Lopes A.R."/>
            <person name="Bunin E."/>
            <person name="Viana A.T."/>
            <person name="Froufe H."/>
            <person name="Munoz-Merida A."/>
            <person name="Pinho D."/>
            <person name="Figueiredo J."/>
            <person name="Barroso C."/>
            <person name="Vaz-Moreira I."/>
            <person name="Bellanger X."/>
            <person name="Egas C."/>
            <person name="Nunes O.C."/>
        </authorList>
    </citation>
    <scope>NUCLEOTIDE SEQUENCE</scope>
    <source>
        <strain evidence="11">ON4</strain>
    </source>
</reference>
<keyword evidence="4" id="KW-0808">Transferase</keyword>
<organism evidence="11 12">
    <name type="scientific">Gulosibacter molinativorax</name>
    <dbReference type="NCBI Taxonomy" id="256821"/>
    <lineage>
        <taxon>Bacteria</taxon>
        <taxon>Bacillati</taxon>
        <taxon>Actinomycetota</taxon>
        <taxon>Actinomycetes</taxon>
        <taxon>Micrococcales</taxon>
        <taxon>Microbacteriaceae</taxon>
        <taxon>Gulosibacter</taxon>
    </lineage>
</organism>
<evidence type="ECO:0000313" key="12">
    <source>
        <dbReference type="Proteomes" id="UP001170379"/>
    </source>
</evidence>
<evidence type="ECO:0000256" key="1">
    <source>
        <dbReference type="ARBA" id="ARBA00000085"/>
    </source>
</evidence>
<evidence type="ECO:0000256" key="3">
    <source>
        <dbReference type="ARBA" id="ARBA00022553"/>
    </source>
</evidence>
<evidence type="ECO:0000256" key="7">
    <source>
        <dbReference type="ARBA" id="ARBA00022840"/>
    </source>
</evidence>
<dbReference type="PANTHER" id="PTHR24421:SF10">
    <property type="entry name" value="NITRATE_NITRITE SENSOR PROTEIN NARQ"/>
    <property type="match status" value="1"/>
</dbReference>
<evidence type="ECO:0000256" key="4">
    <source>
        <dbReference type="ARBA" id="ARBA00022679"/>
    </source>
</evidence>
<name>A0ABT7CBX4_9MICO</name>
<feature type="domain" description="Signal transduction histidine kinase subgroup 3 dimerisation and phosphoacceptor" evidence="10">
    <location>
        <begin position="210"/>
        <end position="272"/>
    </location>
</feature>
<keyword evidence="12" id="KW-1185">Reference proteome</keyword>
<proteinExistence type="predicted"/>
<feature type="transmembrane region" description="Helical" evidence="9">
    <location>
        <begin position="81"/>
        <end position="105"/>
    </location>
</feature>
<evidence type="ECO:0000313" key="11">
    <source>
        <dbReference type="EMBL" id="MDJ1372252.1"/>
    </source>
</evidence>
<feature type="transmembrane region" description="Helical" evidence="9">
    <location>
        <begin position="160"/>
        <end position="185"/>
    </location>
</feature>
<keyword evidence="5" id="KW-0547">Nucleotide-binding</keyword>
<keyword evidence="8" id="KW-0902">Two-component regulatory system</keyword>
<evidence type="ECO:0000256" key="5">
    <source>
        <dbReference type="ARBA" id="ARBA00022741"/>
    </source>
</evidence>
<dbReference type="Gene3D" id="1.20.5.1930">
    <property type="match status" value="1"/>
</dbReference>